<comment type="caution">
    <text evidence="4">The sequence shown here is derived from an EMBL/GenBank/DDBJ whole genome shotgun (WGS) entry which is preliminary data.</text>
</comment>
<protein>
    <submittedName>
        <fullName evidence="4">Uncharacterized protein</fullName>
    </submittedName>
</protein>
<dbReference type="CDD" id="cd07557">
    <property type="entry name" value="trimeric_dUTPase"/>
    <property type="match status" value="1"/>
</dbReference>
<dbReference type="GO" id="GO:0008829">
    <property type="term" value="F:dCTP deaminase activity"/>
    <property type="evidence" value="ECO:0007669"/>
    <property type="project" value="InterPro"/>
</dbReference>
<dbReference type="Gene3D" id="2.70.40.10">
    <property type="match status" value="1"/>
</dbReference>
<keyword evidence="1" id="KW-0378">Hydrolase</keyword>
<keyword evidence="3" id="KW-0472">Membrane</keyword>
<evidence type="ECO:0000256" key="1">
    <source>
        <dbReference type="ARBA" id="ARBA00022801"/>
    </source>
</evidence>
<dbReference type="Proteomes" id="UP000289216">
    <property type="component" value="Unassembled WGS sequence"/>
</dbReference>
<name>A0A4V1QXR3_9FUSO</name>
<evidence type="ECO:0000313" key="4">
    <source>
        <dbReference type="EMBL" id="RXZ70556.1"/>
    </source>
</evidence>
<keyword evidence="3" id="KW-0812">Transmembrane</keyword>
<proteinExistence type="predicted"/>
<feature type="transmembrane region" description="Helical" evidence="3">
    <location>
        <begin position="209"/>
        <end position="232"/>
    </location>
</feature>
<keyword evidence="2" id="KW-0546">Nucleotide metabolism</keyword>
<evidence type="ECO:0000256" key="2">
    <source>
        <dbReference type="ARBA" id="ARBA00023080"/>
    </source>
</evidence>
<dbReference type="SUPFAM" id="SSF51283">
    <property type="entry name" value="dUTPase-like"/>
    <property type="match status" value="1"/>
</dbReference>
<dbReference type="RefSeq" id="WP_129490728.1">
    <property type="nucleotide sequence ID" value="NZ_SBAP01000007.1"/>
</dbReference>
<organism evidence="4 5">
    <name type="scientific">Fusobacterium necrophorum</name>
    <dbReference type="NCBI Taxonomy" id="859"/>
    <lineage>
        <taxon>Bacteria</taxon>
        <taxon>Fusobacteriati</taxon>
        <taxon>Fusobacteriota</taxon>
        <taxon>Fusobacteriia</taxon>
        <taxon>Fusobacteriales</taxon>
        <taxon>Fusobacteriaceae</taxon>
        <taxon>Fusobacterium</taxon>
    </lineage>
</organism>
<dbReference type="EMBL" id="SBAP01000007">
    <property type="protein sequence ID" value="RXZ70556.1"/>
    <property type="molecule type" value="Genomic_DNA"/>
</dbReference>
<dbReference type="InterPro" id="IPR036157">
    <property type="entry name" value="dUTPase-like_sf"/>
</dbReference>
<gene>
    <name evidence="4" type="ORF">EPT53_03435</name>
</gene>
<dbReference type="InterPro" id="IPR011962">
    <property type="entry name" value="dCTP_deaminase"/>
</dbReference>
<reference evidence="4 5" key="1">
    <citation type="submission" date="2019-01" db="EMBL/GenBank/DDBJ databases">
        <title>Fusobacterium necrophorum Isolated From the Uterus of Dairy Cows.</title>
        <authorList>
            <person name="Francis A.M."/>
        </authorList>
    </citation>
    <scope>NUCLEOTIDE SEQUENCE [LARGE SCALE GENOMIC DNA]</scope>
    <source>
        <strain evidence="4 5">KG35</strain>
    </source>
</reference>
<keyword evidence="3" id="KW-1133">Transmembrane helix</keyword>
<dbReference type="AlphaFoldDB" id="A0A4V1QXR3"/>
<dbReference type="InterPro" id="IPR033704">
    <property type="entry name" value="dUTPase_trimeric"/>
</dbReference>
<dbReference type="Pfam" id="PF22769">
    <property type="entry name" value="DCD"/>
    <property type="match status" value="1"/>
</dbReference>
<accession>A0A4V1QXR3</accession>
<feature type="transmembrane region" description="Helical" evidence="3">
    <location>
        <begin position="239"/>
        <end position="256"/>
    </location>
</feature>
<sequence>MKLNGHEIKKLQESLDNSLIFPFDISHLGVVSYDLSIDSFYQGGKELELDSIQLQPEDIIFIGVTEIIKLPFDLIGIVTEKNSRIRQGLEVVAPIYQPGHYTRIFLRIKNISSDEITLSKKDKIAQIMFERINQVEKGYEGAFTKEFSFMGLSSYDREYKSKKIEKKYTDLKDLESRIYTVIIALMGVFTAIISFVMTLFSRSIHGFDMLLVTLSTITMIAALFGISSMFIFTNKKMQTYISFLIAFLGIVFIFYFNNNFYISL</sequence>
<feature type="transmembrane region" description="Helical" evidence="3">
    <location>
        <begin position="178"/>
        <end position="197"/>
    </location>
</feature>
<evidence type="ECO:0000313" key="5">
    <source>
        <dbReference type="Proteomes" id="UP000289216"/>
    </source>
</evidence>
<evidence type="ECO:0000256" key="3">
    <source>
        <dbReference type="SAM" id="Phobius"/>
    </source>
</evidence>
<dbReference type="GO" id="GO:0006229">
    <property type="term" value="P:dUTP biosynthetic process"/>
    <property type="evidence" value="ECO:0007669"/>
    <property type="project" value="InterPro"/>
</dbReference>